<gene>
    <name evidence="2" type="ORF">GCM10010357_66490</name>
</gene>
<accession>A0ABN0Z6J0</accession>
<keyword evidence="3" id="KW-1185">Reference proteome</keyword>
<evidence type="ECO:0000313" key="3">
    <source>
        <dbReference type="Proteomes" id="UP001500879"/>
    </source>
</evidence>
<feature type="region of interest" description="Disordered" evidence="1">
    <location>
        <begin position="25"/>
        <end position="44"/>
    </location>
</feature>
<dbReference type="Proteomes" id="UP001500879">
    <property type="component" value="Unassembled WGS sequence"/>
</dbReference>
<name>A0ABN0Z6J0_9ACTN</name>
<organism evidence="2 3">
    <name type="scientific">Streptomyces luteireticuli</name>
    <dbReference type="NCBI Taxonomy" id="173858"/>
    <lineage>
        <taxon>Bacteria</taxon>
        <taxon>Bacillati</taxon>
        <taxon>Actinomycetota</taxon>
        <taxon>Actinomycetes</taxon>
        <taxon>Kitasatosporales</taxon>
        <taxon>Streptomycetaceae</taxon>
        <taxon>Streptomyces</taxon>
    </lineage>
</organism>
<evidence type="ECO:0000256" key="1">
    <source>
        <dbReference type="SAM" id="MobiDB-lite"/>
    </source>
</evidence>
<comment type="caution">
    <text evidence="2">The sequence shown here is derived from an EMBL/GenBank/DDBJ whole genome shotgun (WGS) entry which is preliminary data.</text>
</comment>
<evidence type="ECO:0000313" key="2">
    <source>
        <dbReference type="EMBL" id="GAA0435748.1"/>
    </source>
</evidence>
<dbReference type="EMBL" id="BAAABX010000085">
    <property type="protein sequence ID" value="GAA0435748.1"/>
    <property type="molecule type" value="Genomic_DNA"/>
</dbReference>
<reference evidence="2 3" key="1">
    <citation type="journal article" date="2019" name="Int. J. Syst. Evol. Microbiol.">
        <title>The Global Catalogue of Microorganisms (GCM) 10K type strain sequencing project: providing services to taxonomists for standard genome sequencing and annotation.</title>
        <authorList>
            <consortium name="The Broad Institute Genomics Platform"/>
            <consortium name="The Broad Institute Genome Sequencing Center for Infectious Disease"/>
            <person name="Wu L."/>
            <person name="Ma J."/>
        </authorList>
    </citation>
    <scope>NUCLEOTIDE SEQUENCE [LARGE SCALE GENOMIC DNA]</scope>
    <source>
        <strain evidence="2 3">JCM 4788</strain>
    </source>
</reference>
<proteinExistence type="predicted"/>
<protein>
    <submittedName>
        <fullName evidence="2">Uncharacterized protein</fullName>
    </submittedName>
</protein>
<sequence>MGDFMRNALIRADTARIMRTLRQKEGNAAAKPSPTPSNALAASPRPVEAACRQLRRSWWPCPAAPPDVAGVFCVANV</sequence>